<evidence type="ECO:0000256" key="6">
    <source>
        <dbReference type="ARBA" id="ARBA00022833"/>
    </source>
</evidence>
<dbReference type="SUPFAM" id="SSF64438">
    <property type="entry name" value="CNF1/YfiH-like putative cysteine hydrolases"/>
    <property type="match status" value="1"/>
</dbReference>
<dbReference type="GO" id="GO:0016787">
    <property type="term" value="F:hydrolase activity"/>
    <property type="evidence" value="ECO:0007669"/>
    <property type="project" value="UniProtKB-KW"/>
</dbReference>
<evidence type="ECO:0000313" key="10">
    <source>
        <dbReference type="EMBL" id="VAW45805.1"/>
    </source>
</evidence>
<comment type="catalytic activity">
    <reaction evidence="7">
        <text>adenosine + H2O + H(+) = inosine + NH4(+)</text>
        <dbReference type="Rhea" id="RHEA:24408"/>
        <dbReference type="ChEBI" id="CHEBI:15377"/>
        <dbReference type="ChEBI" id="CHEBI:15378"/>
        <dbReference type="ChEBI" id="CHEBI:16335"/>
        <dbReference type="ChEBI" id="CHEBI:17596"/>
        <dbReference type="ChEBI" id="CHEBI:28938"/>
        <dbReference type="EC" id="3.5.4.4"/>
    </reaction>
    <physiologicalReaction direction="left-to-right" evidence="7">
        <dbReference type="Rhea" id="RHEA:24409"/>
    </physiologicalReaction>
</comment>
<evidence type="ECO:0000256" key="1">
    <source>
        <dbReference type="ARBA" id="ARBA00000553"/>
    </source>
</evidence>
<accession>A0A3B0VQJ6</accession>
<organism evidence="10">
    <name type="scientific">hydrothermal vent metagenome</name>
    <dbReference type="NCBI Taxonomy" id="652676"/>
    <lineage>
        <taxon>unclassified sequences</taxon>
        <taxon>metagenomes</taxon>
        <taxon>ecological metagenomes</taxon>
    </lineage>
</organism>
<comment type="catalytic activity">
    <reaction evidence="1">
        <text>inosine + phosphate = alpha-D-ribose 1-phosphate + hypoxanthine</text>
        <dbReference type="Rhea" id="RHEA:27646"/>
        <dbReference type="ChEBI" id="CHEBI:17368"/>
        <dbReference type="ChEBI" id="CHEBI:17596"/>
        <dbReference type="ChEBI" id="CHEBI:43474"/>
        <dbReference type="ChEBI" id="CHEBI:57720"/>
        <dbReference type="EC" id="2.4.2.1"/>
    </reaction>
    <physiologicalReaction direction="left-to-right" evidence="1">
        <dbReference type="Rhea" id="RHEA:27647"/>
    </physiologicalReaction>
</comment>
<dbReference type="AlphaFoldDB" id="A0A3B0VQJ6"/>
<evidence type="ECO:0000256" key="2">
    <source>
        <dbReference type="ARBA" id="ARBA00007353"/>
    </source>
</evidence>
<keyword evidence="4" id="KW-0479">Metal-binding</keyword>
<name>A0A3B0VQJ6_9ZZZZ</name>
<proteinExistence type="inferred from homology"/>
<evidence type="ECO:0000256" key="3">
    <source>
        <dbReference type="ARBA" id="ARBA00022679"/>
    </source>
</evidence>
<dbReference type="CDD" id="cd16833">
    <property type="entry name" value="YfiH"/>
    <property type="match status" value="1"/>
</dbReference>
<comment type="catalytic activity">
    <reaction evidence="8">
        <text>adenosine + phosphate = alpha-D-ribose 1-phosphate + adenine</text>
        <dbReference type="Rhea" id="RHEA:27642"/>
        <dbReference type="ChEBI" id="CHEBI:16335"/>
        <dbReference type="ChEBI" id="CHEBI:16708"/>
        <dbReference type="ChEBI" id="CHEBI:43474"/>
        <dbReference type="ChEBI" id="CHEBI:57720"/>
        <dbReference type="EC" id="2.4.2.1"/>
    </reaction>
    <physiologicalReaction direction="left-to-right" evidence="8">
        <dbReference type="Rhea" id="RHEA:27643"/>
    </physiologicalReaction>
</comment>
<dbReference type="Gene3D" id="3.60.140.10">
    <property type="entry name" value="CNF1/YfiH-like putative cysteine hydrolases"/>
    <property type="match status" value="1"/>
</dbReference>
<comment type="similarity">
    <text evidence="2">Belongs to the purine nucleoside phosphorylase YfiH/LACC1 family.</text>
</comment>
<evidence type="ECO:0000256" key="9">
    <source>
        <dbReference type="ARBA" id="ARBA00049893"/>
    </source>
</evidence>
<dbReference type="Pfam" id="PF02578">
    <property type="entry name" value="Cu-oxidase_4"/>
    <property type="match status" value="1"/>
</dbReference>
<keyword evidence="5" id="KW-0378">Hydrolase</keyword>
<evidence type="ECO:0000256" key="5">
    <source>
        <dbReference type="ARBA" id="ARBA00022801"/>
    </source>
</evidence>
<dbReference type="GO" id="GO:0005507">
    <property type="term" value="F:copper ion binding"/>
    <property type="evidence" value="ECO:0007669"/>
    <property type="project" value="TreeGrafter"/>
</dbReference>
<dbReference type="InterPro" id="IPR038371">
    <property type="entry name" value="Cu_polyphenol_OxRdtase_sf"/>
</dbReference>
<sequence length="258" mass="29049">MFITPNWPAPKQIKALCTTREGGVSLPPFDTFNLALHVKDDPNHVEQNRQRLFKLAQLPSYPVWLDQQHTDVAMELHNNDIQKNSPPPIADASWTIQKGCVSIVMTADCLPLLITNKQGTLVSAIHAGWKGLHLGIVSKTITAFLMKERGKTKAEDLLVWIGPAISKKHFEVGQDVLNAFVEKEVWNRMFFTEVKGKEKESPQKYLANLVGLATKELNTLGVNAIYGGDLCSYSQYEYLYSYRRSGQTGRMASLIWME</sequence>
<dbReference type="InterPro" id="IPR003730">
    <property type="entry name" value="Cu_polyphenol_OxRdtase"/>
</dbReference>
<dbReference type="EMBL" id="UOFC01000077">
    <property type="protein sequence ID" value="VAW45805.1"/>
    <property type="molecule type" value="Genomic_DNA"/>
</dbReference>
<reference evidence="10" key="1">
    <citation type="submission" date="2018-06" db="EMBL/GenBank/DDBJ databases">
        <authorList>
            <person name="Zhirakovskaya E."/>
        </authorList>
    </citation>
    <scope>NUCLEOTIDE SEQUENCE</scope>
</reference>
<comment type="catalytic activity">
    <reaction evidence="9">
        <text>S-methyl-5'-thioadenosine + phosphate = 5-(methylsulfanyl)-alpha-D-ribose 1-phosphate + adenine</text>
        <dbReference type="Rhea" id="RHEA:11852"/>
        <dbReference type="ChEBI" id="CHEBI:16708"/>
        <dbReference type="ChEBI" id="CHEBI:17509"/>
        <dbReference type="ChEBI" id="CHEBI:43474"/>
        <dbReference type="ChEBI" id="CHEBI:58533"/>
        <dbReference type="EC" id="2.4.2.28"/>
    </reaction>
    <physiologicalReaction direction="left-to-right" evidence="9">
        <dbReference type="Rhea" id="RHEA:11853"/>
    </physiologicalReaction>
</comment>
<dbReference type="NCBIfam" id="TIGR00726">
    <property type="entry name" value="peptidoglycan editing factor PgeF"/>
    <property type="match status" value="1"/>
</dbReference>
<protein>
    <submittedName>
        <fullName evidence="10">FIG00003370: Multicopper polyphenol oxidase</fullName>
    </submittedName>
</protein>
<dbReference type="GO" id="GO:0017061">
    <property type="term" value="F:S-methyl-5-thioadenosine phosphorylase activity"/>
    <property type="evidence" value="ECO:0007669"/>
    <property type="project" value="UniProtKB-EC"/>
</dbReference>
<keyword evidence="6" id="KW-0862">Zinc</keyword>
<evidence type="ECO:0000256" key="7">
    <source>
        <dbReference type="ARBA" id="ARBA00047989"/>
    </source>
</evidence>
<gene>
    <name evidence="10" type="ORF">MNBD_GAMMA03-1059</name>
</gene>
<evidence type="ECO:0000256" key="4">
    <source>
        <dbReference type="ARBA" id="ARBA00022723"/>
    </source>
</evidence>
<keyword evidence="3" id="KW-0808">Transferase</keyword>
<dbReference type="PANTHER" id="PTHR30616:SF2">
    <property type="entry name" value="PURINE NUCLEOSIDE PHOSPHORYLASE LACC1"/>
    <property type="match status" value="1"/>
</dbReference>
<dbReference type="PANTHER" id="PTHR30616">
    <property type="entry name" value="UNCHARACTERIZED PROTEIN YFIH"/>
    <property type="match status" value="1"/>
</dbReference>
<evidence type="ECO:0000256" key="8">
    <source>
        <dbReference type="ARBA" id="ARBA00048968"/>
    </source>
</evidence>
<dbReference type="InterPro" id="IPR011324">
    <property type="entry name" value="Cytotoxic_necrot_fac-like_cat"/>
</dbReference>